<protein>
    <submittedName>
        <fullName evidence="2">Uncharacterized protein</fullName>
    </submittedName>
</protein>
<evidence type="ECO:0000256" key="1">
    <source>
        <dbReference type="SAM" id="MobiDB-lite"/>
    </source>
</evidence>
<organism evidence="2">
    <name type="scientific">invertebrate metagenome</name>
    <dbReference type="NCBI Taxonomy" id="1711999"/>
    <lineage>
        <taxon>unclassified sequences</taxon>
        <taxon>metagenomes</taxon>
        <taxon>organismal metagenomes</taxon>
    </lineage>
</organism>
<proteinExistence type="predicted"/>
<sequence>MNVANLASMPAMSHQETRSTILSPEPLNIPSGDQNLRSHGGGKTQFA</sequence>
<reference evidence="2" key="1">
    <citation type="submission" date="2018-10" db="EMBL/GenBank/DDBJ databases">
        <authorList>
            <person name="Gruber-Vodicka H."/>
            <person name="Jaeckle O."/>
        </authorList>
    </citation>
    <scope>NUCLEOTIDE SEQUENCE</scope>
</reference>
<name>A0A484H6V6_9ZZZZ</name>
<evidence type="ECO:0000313" key="2">
    <source>
        <dbReference type="EMBL" id="VBB69354.1"/>
    </source>
</evidence>
<dbReference type="EMBL" id="LR026963">
    <property type="protein sequence ID" value="VBB69354.1"/>
    <property type="molecule type" value="Genomic_DNA"/>
</dbReference>
<dbReference type="AlphaFoldDB" id="A0A484H6V6"/>
<gene>
    <name evidence="2" type="ORF">RIEGSTA812A_PEG_827</name>
</gene>
<accession>A0A484H6V6</accession>
<feature type="region of interest" description="Disordered" evidence="1">
    <location>
        <begin position="1"/>
        <end position="47"/>
    </location>
</feature>